<evidence type="ECO:0000313" key="2">
    <source>
        <dbReference type="Proteomes" id="UP001220225"/>
    </source>
</evidence>
<comment type="caution">
    <text evidence="1">The sequence shown here is derived from an EMBL/GenBank/DDBJ whole genome shotgun (WGS) entry which is preliminary data.</text>
</comment>
<name>A0ABT5LRD2_9GAMM</name>
<accession>A0ABT5LRD2</accession>
<proteinExistence type="predicted"/>
<organism evidence="1 2">
    <name type="scientific">Xenorhabdus anantnagensis</name>
    <dbReference type="NCBI Taxonomy" id="3025875"/>
    <lineage>
        <taxon>Bacteria</taxon>
        <taxon>Pseudomonadati</taxon>
        <taxon>Pseudomonadota</taxon>
        <taxon>Gammaproteobacteria</taxon>
        <taxon>Enterobacterales</taxon>
        <taxon>Morganellaceae</taxon>
        <taxon>Xenorhabdus</taxon>
    </lineage>
</organism>
<dbReference type="RefSeq" id="WP_273575474.1">
    <property type="nucleotide sequence ID" value="NZ_JAQRFN010000008.1"/>
</dbReference>
<dbReference type="EMBL" id="JAQRFN010000008">
    <property type="protein sequence ID" value="MDC9596875.1"/>
    <property type="molecule type" value="Genomic_DNA"/>
</dbReference>
<reference evidence="1 2" key="1">
    <citation type="submission" date="2023-02" db="EMBL/GenBank/DDBJ databases">
        <title>Entomopathogenic bacteria.</title>
        <authorList>
            <person name="Machado R.A."/>
        </authorList>
    </citation>
    <scope>NUCLEOTIDE SEQUENCE [LARGE SCALE GENOMIC DNA]</scope>
    <source>
        <strain evidence="1 2">XENO-2</strain>
    </source>
</reference>
<protein>
    <submittedName>
        <fullName evidence="1">Uncharacterized protein</fullName>
    </submittedName>
</protein>
<gene>
    <name evidence="1" type="ORF">PSI14_08325</name>
</gene>
<keyword evidence="2" id="KW-1185">Reference proteome</keyword>
<evidence type="ECO:0000313" key="1">
    <source>
        <dbReference type="EMBL" id="MDC9596875.1"/>
    </source>
</evidence>
<dbReference type="Proteomes" id="UP001220225">
    <property type="component" value="Unassembled WGS sequence"/>
</dbReference>
<sequence length="316" mass="36862">MSLDVAYSLEIEDFIDADRAYEFYWAGLITSKKAFICPGENCRAQVTCANIDEETQKMKVVPHFRVYGDHDESCEVFNKVPLKITEVISEKNNTERKSVDLSVVDSFLLVRPPSYYEVNDKKIDFKSEDLKKNIKYKNKKTSYNLKQIGFIGNVYSVRTIVSRFLRYSSDNTISNRSINISGMNIPYASFLKLIWEQKLEDLPEYDLIYYGWAYVDRHEKGYKIKFKKGFKSELDEVLPVSFYIGDKLIEKYPIKKLVTKRLSSISAAIKPTAFVFVYGKPRLYKSPKTLKEYINFDLYNLDMVDVNKENPLPKKK</sequence>